<dbReference type="EMBL" id="BAPV01000010">
    <property type="protein sequence ID" value="GBQ88291.1"/>
    <property type="molecule type" value="Genomic_DNA"/>
</dbReference>
<feature type="region of interest" description="Disordered" evidence="1">
    <location>
        <begin position="52"/>
        <end position="78"/>
    </location>
</feature>
<evidence type="ECO:0000256" key="1">
    <source>
        <dbReference type="SAM" id="MobiDB-lite"/>
    </source>
</evidence>
<comment type="caution">
    <text evidence="2">The sequence shown here is derived from an EMBL/GenBank/DDBJ whole genome shotgun (WGS) entry which is preliminary data.</text>
</comment>
<sequence>MFTSLASPGLSGAPVLVTGGRGYSVSGKGPIDDLPQGGKQHLEDFVPPMRARAASDTVTADQRQSVGGRGWGASDESPETVMIARALHDGETERRSALADEYAASSHPVMDIWPDHALRARGGVIDEIATPQFPNLSIGFM</sequence>
<evidence type="ECO:0000313" key="3">
    <source>
        <dbReference type="Proteomes" id="UP001062776"/>
    </source>
</evidence>
<evidence type="ECO:0000313" key="2">
    <source>
        <dbReference type="EMBL" id="GBQ88291.1"/>
    </source>
</evidence>
<protein>
    <submittedName>
        <fullName evidence="2">Uncharacterized protein</fullName>
    </submittedName>
</protein>
<proteinExistence type="predicted"/>
<dbReference type="Proteomes" id="UP001062776">
    <property type="component" value="Unassembled WGS sequence"/>
</dbReference>
<name>A0ABQ0Q2J4_9PROT</name>
<feature type="compositionally biased region" description="Polar residues" evidence="1">
    <location>
        <begin position="56"/>
        <end position="65"/>
    </location>
</feature>
<accession>A0ABQ0Q2J4</accession>
<organism evidence="2 3">
    <name type="scientific">Asaia krungthepensis NRIC 0535</name>
    <dbReference type="NCBI Taxonomy" id="1307925"/>
    <lineage>
        <taxon>Bacteria</taxon>
        <taxon>Pseudomonadati</taxon>
        <taxon>Pseudomonadota</taxon>
        <taxon>Alphaproteobacteria</taxon>
        <taxon>Acetobacterales</taxon>
        <taxon>Acetobacteraceae</taxon>
        <taxon>Asaia</taxon>
    </lineage>
</organism>
<reference evidence="2" key="1">
    <citation type="submission" date="2013-04" db="EMBL/GenBank/DDBJ databases">
        <title>The genome sequencing project of 58 acetic acid bacteria.</title>
        <authorList>
            <person name="Okamoto-Kainuma A."/>
            <person name="Ishikawa M."/>
            <person name="Umino S."/>
            <person name="Koizumi Y."/>
            <person name="Shiwa Y."/>
            <person name="Yoshikawa H."/>
            <person name="Matsutani M."/>
            <person name="Matsushita K."/>
        </authorList>
    </citation>
    <scope>NUCLEOTIDE SEQUENCE</scope>
    <source>
        <strain evidence="2">NRIC 0535</strain>
    </source>
</reference>
<keyword evidence="3" id="KW-1185">Reference proteome</keyword>
<gene>
    <name evidence="2" type="ORF">AA0535_1505</name>
</gene>